<evidence type="ECO:0000256" key="1">
    <source>
        <dbReference type="SAM" id="SignalP"/>
    </source>
</evidence>
<feature type="signal peptide" evidence="1">
    <location>
        <begin position="1"/>
        <end position="30"/>
    </location>
</feature>
<dbReference type="PROSITE" id="PS51257">
    <property type="entry name" value="PROKAR_LIPOPROTEIN"/>
    <property type="match status" value="1"/>
</dbReference>
<reference evidence="2" key="1">
    <citation type="submission" date="2021-12" db="EMBL/GenBank/DDBJ databases">
        <authorList>
            <person name="King R."/>
        </authorList>
    </citation>
    <scope>NUCLEOTIDE SEQUENCE</scope>
</reference>
<sequence>MTHCRKNDRWLIFHPHALFLVLAILGSCVAESPFPTVPTRTAYSSPSHIPTSDSGEKSAVLSLLTGNIKAATSTTNESATTSNAVIEKNASPDPIVAYMNGVTGPLQEDDLEYSLDYYNEKFLMKEYEFEPADFLKRLAKSAMSEGTTPAQFLQEIQDLLSLQNRSRSEQDDAAGREDASKIPAGYLSESLRKKMTEGWKNELKRLEKKYNISSESAGPDSITSTRLSLLFPHYINFGQKPFAAPANITVGISFAQKQVYDSRRGTYYYETPDAYIPSILGRPEFGGVIPLVLLSKPTQRIIIGTHLYALHWQDGNDMVPFRTKCALLKRRMEKSSLSEERRFRFLINNEIMHKNGTLLRTSIKNVYEQIPSTFKEKIDWDLLSWEVHL</sequence>
<dbReference type="Proteomes" id="UP001152759">
    <property type="component" value="Chromosome 3"/>
</dbReference>
<feature type="chain" id="PRO_5040254714" evidence="1">
    <location>
        <begin position="31"/>
        <end position="389"/>
    </location>
</feature>
<gene>
    <name evidence="2" type="ORF">BEMITA_LOCUS5518</name>
</gene>
<keyword evidence="1" id="KW-0732">Signal</keyword>
<evidence type="ECO:0000313" key="3">
    <source>
        <dbReference type="Proteomes" id="UP001152759"/>
    </source>
</evidence>
<name>A0A9P0C4E0_BEMTA</name>
<evidence type="ECO:0000313" key="2">
    <source>
        <dbReference type="EMBL" id="CAH0768371.1"/>
    </source>
</evidence>
<dbReference type="EMBL" id="OU963864">
    <property type="protein sequence ID" value="CAH0768371.1"/>
    <property type="molecule type" value="Genomic_DNA"/>
</dbReference>
<organism evidence="2 3">
    <name type="scientific">Bemisia tabaci</name>
    <name type="common">Sweetpotato whitefly</name>
    <name type="synonym">Aleurodes tabaci</name>
    <dbReference type="NCBI Taxonomy" id="7038"/>
    <lineage>
        <taxon>Eukaryota</taxon>
        <taxon>Metazoa</taxon>
        <taxon>Ecdysozoa</taxon>
        <taxon>Arthropoda</taxon>
        <taxon>Hexapoda</taxon>
        <taxon>Insecta</taxon>
        <taxon>Pterygota</taxon>
        <taxon>Neoptera</taxon>
        <taxon>Paraneoptera</taxon>
        <taxon>Hemiptera</taxon>
        <taxon>Sternorrhyncha</taxon>
        <taxon>Aleyrodoidea</taxon>
        <taxon>Aleyrodidae</taxon>
        <taxon>Aleyrodinae</taxon>
        <taxon>Bemisia</taxon>
    </lineage>
</organism>
<dbReference type="AlphaFoldDB" id="A0A9P0C4E0"/>
<accession>A0A9P0C4E0</accession>
<keyword evidence="3" id="KW-1185">Reference proteome</keyword>
<protein>
    <submittedName>
        <fullName evidence="2">Uncharacterized protein</fullName>
    </submittedName>
</protein>
<proteinExistence type="predicted"/>